<feature type="transmembrane region" description="Helical" evidence="8">
    <location>
        <begin position="187"/>
        <end position="206"/>
    </location>
</feature>
<organism evidence="9 10">
    <name type="scientific">Desulfosarcina ovata subsp. sediminis</name>
    <dbReference type="NCBI Taxonomy" id="885957"/>
    <lineage>
        <taxon>Bacteria</taxon>
        <taxon>Pseudomonadati</taxon>
        <taxon>Thermodesulfobacteriota</taxon>
        <taxon>Desulfobacteria</taxon>
        <taxon>Desulfobacterales</taxon>
        <taxon>Desulfosarcinaceae</taxon>
        <taxon>Desulfosarcina</taxon>
    </lineage>
</organism>
<keyword evidence="3" id="KW-1003">Cell membrane</keyword>
<evidence type="ECO:0000256" key="1">
    <source>
        <dbReference type="ARBA" id="ARBA00004651"/>
    </source>
</evidence>
<comment type="similarity">
    <text evidence="2">Belongs to the UPF0073 (Hly-III) family.</text>
</comment>
<evidence type="ECO:0000313" key="10">
    <source>
        <dbReference type="Proteomes" id="UP000425960"/>
    </source>
</evidence>
<keyword evidence="7" id="KW-0862">Zinc</keyword>
<dbReference type="InterPro" id="IPR005744">
    <property type="entry name" value="Hy-lIII"/>
</dbReference>
<feature type="transmembrane region" description="Helical" evidence="8">
    <location>
        <begin position="105"/>
        <end position="124"/>
    </location>
</feature>
<feature type="binding site" evidence="7">
    <location>
        <position position="219"/>
    </location>
    <ligand>
        <name>Zn(2+)</name>
        <dbReference type="ChEBI" id="CHEBI:29105"/>
    </ligand>
</feature>
<accession>A0A5K7ZPJ3</accession>
<evidence type="ECO:0000256" key="7">
    <source>
        <dbReference type="PIRSR" id="PIRSR604254-1"/>
    </source>
</evidence>
<feature type="transmembrane region" description="Helical" evidence="8">
    <location>
        <begin position="130"/>
        <end position="152"/>
    </location>
</feature>
<evidence type="ECO:0000256" key="3">
    <source>
        <dbReference type="ARBA" id="ARBA00022475"/>
    </source>
</evidence>
<dbReference type="RefSeq" id="WP_231714088.1">
    <property type="nucleotide sequence ID" value="NZ_AP021876.1"/>
</dbReference>
<dbReference type="EMBL" id="AP021876">
    <property type="protein sequence ID" value="BBO80890.1"/>
    <property type="molecule type" value="Genomic_DNA"/>
</dbReference>
<name>A0A5K7ZPJ3_9BACT</name>
<dbReference type="AlphaFoldDB" id="A0A5K7ZPJ3"/>
<dbReference type="GO" id="GO:0140911">
    <property type="term" value="F:pore-forming activity"/>
    <property type="evidence" value="ECO:0007669"/>
    <property type="project" value="InterPro"/>
</dbReference>
<evidence type="ECO:0000256" key="8">
    <source>
        <dbReference type="SAM" id="Phobius"/>
    </source>
</evidence>
<dbReference type="NCBIfam" id="TIGR01065">
    <property type="entry name" value="hlyIII"/>
    <property type="match status" value="1"/>
</dbReference>
<evidence type="ECO:0000256" key="5">
    <source>
        <dbReference type="ARBA" id="ARBA00022989"/>
    </source>
</evidence>
<dbReference type="KEGG" id="dov:DSCO28_14560"/>
<protein>
    <submittedName>
        <fullName evidence="9">Hemolysin III</fullName>
    </submittedName>
</protein>
<sequence>MKDGRALLVSINSGMFKGLDVRKMRSNANRDQSKGEELANSISHGIGLIGAIVGTPFIVMYSIRYGEVGFIVGCSVFSATMILLYLASTVYHALPSGKAKRCFRIIEHCAIFFLIAGTYTPLTLGLLHGAFGWTLFGIIWGLAIAGVVLKAFFKTAHPILSTTLYLLMGWLLVIALKPLVARMPAAGLFWLIGGGLSYTAGVAFFATDSRVPYGHLIWHLFVIAGTTCHYFLILWYAA</sequence>
<feature type="binding site" evidence="7">
    <location>
        <position position="92"/>
    </location>
    <ligand>
        <name>Zn(2+)</name>
        <dbReference type="ChEBI" id="CHEBI:29105"/>
    </ligand>
</feature>
<comment type="subcellular location">
    <subcellularLocation>
        <location evidence="1">Cell membrane</location>
        <topology evidence="1">Multi-pass membrane protein</topology>
    </subcellularLocation>
</comment>
<evidence type="ECO:0000313" key="9">
    <source>
        <dbReference type="EMBL" id="BBO80890.1"/>
    </source>
</evidence>
<dbReference type="Proteomes" id="UP000425960">
    <property type="component" value="Chromosome"/>
</dbReference>
<feature type="binding site" evidence="7">
    <location>
        <position position="215"/>
    </location>
    <ligand>
        <name>Zn(2+)</name>
        <dbReference type="ChEBI" id="CHEBI:29105"/>
    </ligand>
</feature>
<keyword evidence="5 8" id="KW-1133">Transmembrane helix</keyword>
<gene>
    <name evidence="9" type="primary">hlyIII</name>
    <name evidence="9" type="ORF">DSCO28_14560</name>
</gene>
<dbReference type="PANTHER" id="PTHR20855:SF3">
    <property type="entry name" value="LD03007P"/>
    <property type="match status" value="1"/>
</dbReference>
<dbReference type="InterPro" id="IPR004254">
    <property type="entry name" value="AdipoR/HlyIII-related"/>
</dbReference>
<evidence type="ECO:0000256" key="2">
    <source>
        <dbReference type="ARBA" id="ARBA00008488"/>
    </source>
</evidence>
<evidence type="ECO:0000256" key="4">
    <source>
        <dbReference type="ARBA" id="ARBA00022692"/>
    </source>
</evidence>
<keyword evidence="7" id="KW-0479">Metal-binding</keyword>
<feature type="transmembrane region" description="Helical" evidence="8">
    <location>
        <begin position="42"/>
        <end position="63"/>
    </location>
</feature>
<feature type="transmembrane region" description="Helical" evidence="8">
    <location>
        <begin position="164"/>
        <end position="181"/>
    </location>
</feature>
<keyword evidence="4 8" id="KW-0812">Transmembrane</keyword>
<keyword evidence="6 8" id="KW-0472">Membrane</keyword>
<dbReference type="GO" id="GO:0046872">
    <property type="term" value="F:metal ion binding"/>
    <property type="evidence" value="ECO:0007669"/>
    <property type="project" value="UniProtKB-KW"/>
</dbReference>
<dbReference type="PANTHER" id="PTHR20855">
    <property type="entry name" value="ADIPOR/PROGESTIN RECEPTOR-RELATED"/>
    <property type="match status" value="1"/>
</dbReference>
<dbReference type="Pfam" id="PF03006">
    <property type="entry name" value="HlyIII"/>
    <property type="match status" value="1"/>
</dbReference>
<reference evidence="9 10" key="1">
    <citation type="submission" date="2019-11" db="EMBL/GenBank/DDBJ databases">
        <title>Comparative genomics of hydrocarbon-degrading Desulfosarcina strains.</title>
        <authorList>
            <person name="Watanabe M."/>
            <person name="Kojima H."/>
            <person name="Fukui M."/>
        </authorList>
    </citation>
    <scope>NUCLEOTIDE SEQUENCE [LARGE SCALE GENOMIC DNA]</scope>
    <source>
        <strain evidence="9 10">28bB2T</strain>
    </source>
</reference>
<dbReference type="GO" id="GO:0005886">
    <property type="term" value="C:plasma membrane"/>
    <property type="evidence" value="ECO:0007669"/>
    <property type="project" value="UniProtKB-SubCell"/>
</dbReference>
<proteinExistence type="inferred from homology"/>
<feature type="transmembrane region" description="Helical" evidence="8">
    <location>
        <begin position="69"/>
        <end position="93"/>
    </location>
</feature>
<evidence type="ECO:0000256" key="6">
    <source>
        <dbReference type="ARBA" id="ARBA00023136"/>
    </source>
</evidence>
<feature type="transmembrane region" description="Helical" evidence="8">
    <location>
        <begin position="218"/>
        <end position="237"/>
    </location>
</feature>